<dbReference type="AlphaFoldDB" id="A0A3A3GE93"/>
<sequence>MSDLMGISMESSRVAIVGVGGIGEPCADICAQLGAHLILADRAAPQASAARIRGQYGTQVDAHALDMGSVEDVKRFCSAIGDVDALIVTAAILPEERELEPGSPEWEDSFQRVYNINLRGPMLLAQLAMQKMIERKTGRIVLLGSLAGRSGGLLSGAQYASSKGALHTLVRWLALRAASHGVSVNGLAPGATATPMLHNEVVDTRKIPAGRLAQPLEIARVAAFLASPAASYMHGAVVDVNGGACFS</sequence>
<dbReference type="PRINTS" id="PR00081">
    <property type="entry name" value="GDHRDH"/>
</dbReference>
<name>A0A3A3GE93_9BURK</name>
<dbReference type="RefSeq" id="WP_119784001.1">
    <property type="nucleotide sequence ID" value="NZ_QYUQ01000002.1"/>
</dbReference>
<accession>A0A3A3GE93</accession>
<evidence type="ECO:0000256" key="2">
    <source>
        <dbReference type="ARBA" id="ARBA00023002"/>
    </source>
</evidence>
<dbReference type="PANTHER" id="PTHR43477:SF1">
    <property type="entry name" value="DIHYDROANTICAPSIN 7-DEHYDROGENASE"/>
    <property type="match status" value="1"/>
</dbReference>
<dbReference type="Proteomes" id="UP000266327">
    <property type="component" value="Unassembled WGS sequence"/>
</dbReference>
<evidence type="ECO:0000313" key="3">
    <source>
        <dbReference type="EMBL" id="RJG00546.1"/>
    </source>
</evidence>
<protein>
    <submittedName>
        <fullName evidence="3">SDR family oxidoreductase</fullName>
    </submittedName>
</protein>
<dbReference type="InterPro" id="IPR020904">
    <property type="entry name" value="Sc_DH/Rdtase_CS"/>
</dbReference>
<organism evidence="3 4">
    <name type="scientific">Noviherbaspirillum sedimenti</name>
    <dbReference type="NCBI Taxonomy" id="2320865"/>
    <lineage>
        <taxon>Bacteria</taxon>
        <taxon>Pseudomonadati</taxon>
        <taxon>Pseudomonadota</taxon>
        <taxon>Betaproteobacteria</taxon>
        <taxon>Burkholderiales</taxon>
        <taxon>Oxalobacteraceae</taxon>
        <taxon>Noviherbaspirillum</taxon>
    </lineage>
</organism>
<dbReference type="InterPro" id="IPR002347">
    <property type="entry name" value="SDR_fam"/>
</dbReference>
<dbReference type="CDD" id="cd05233">
    <property type="entry name" value="SDR_c"/>
    <property type="match status" value="1"/>
</dbReference>
<dbReference type="InterPro" id="IPR051122">
    <property type="entry name" value="SDR_DHRS6-like"/>
</dbReference>
<dbReference type="InterPro" id="IPR036291">
    <property type="entry name" value="NAD(P)-bd_dom_sf"/>
</dbReference>
<reference evidence="4" key="1">
    <citation type="submission" date="2018-09" db="EMBL/GenBank/DDBJ databases">
        <authorList>
            <person name="Zhu H."/>
        </authorList>
    </citation>
    <scope>NUCLEOTIDE SEQUENCE [LARGE SCALE GENOMIC DNA]</scope>
    <source>
        <strain evidence="4">K1S02-23</strain>
    </source>
</reference>
<evidence type="ECO:0000256" key="1">
    <source>
        <dbReference type="ARBA" id="ARBA00006484"/>
    </source>
</evidence>
<dbReference type="Pfam" id="PF13561">
    <property type="entry name" value="adh_short_C2"/>
    <property type="match status" value="1"/>
</dbReference>
<evidence type="ECO:0000313" key="4">
    <source>
        <dbReference type="Proteomes" id="UP000266327"/>
    </source>
</evidence>
<dbReference type="PROSITE" id="PS00061">
    <property type="entry name" value="ADH_SHORT"/>
    <property type="match status" value="1"/>
</dbReference>
<dbReference type="Gene3D" id="3.40.50.720">
    <property type="entry name" value="NAD(P)-binding Rossmann-like Domain"/>
    <property type="match status" value="1"/>
</dbReference>
<keyword evidence="2" id="KW-0560">Oxidoreductase</keyword>
<dbReference type="SUPFAM" id="SSF51735">
    <property type="entry name" value="NAD(P)-binding Rossmann-fold domains"/>
    <property type="match status" value="1"/>
</dbReference>
<comment type="caution">
    <text evidence="3">The sequence shown here is derived from an EMBL/GenBank/DDBJ whole genome shotgun (WGS) entry which is preliminary data.</text>
</comment>
<proteinExistence type="inferred from homology"/>
<dbReference type="OrthoDB" id="9802564at2"/>
<gene>
    <name evidence="3" type="ORF">D3878_02285</name>
</gene>
<keyword evidence="4" id="KW-1185">Reference proteome</keyword>
<dbReference type="EMBL" id="QYUQ01000002">
    <property type="protein sequence ID" value="RJG00546.1"/>
    <property type="molecule type" value="Genomic_DNA"/>
</dbReference>
<dbReference type="PANTHER" id="PTHR43477">
    <property type="entry name" value="DIHYDROANTICAPSIN 7-DEHYDROGENASE"/>
    <property type="match status" value="1"/>
</dbReference>
<dbReference type="GO" id="GO:0016491">
    <property type="term" value="F:oxidoreductase activity"/>
    <property type="evidence" value="ECO:0007669"/>
    <property type="project" value="UniProtKB-KW"/>
</dbReference>
<comment type="similarity">
    <text evidence="1">Belongs to the short-chain dehydrogenases/reductases (SDR) family.</text>
</comment>